<protein>
    <recommendedName>
        <fullName evidence="1">FHA domain-containing protein</fullName>
    </recommendedName>
</protein>
<dbReference type="Pfam" id="PF00498">
    <property type="entry name" value="FHA"/>
    <property type="match status" value="1"/>
</dbReference>
<comment type="caution">
    <text evidence="2">The sequence shown here is derived from an EMBL/GenBank/DDBJ whole genome shotgun (WGS) entry which is preliminary data.</text>
</comment>
<name>A0AAU9KA17_9CILI</name>
<dbReference type="EMBL" id="CAJZBQ010000060">
    <property type="protein sequence ID" value="CAG9335065.1"/>
    <property type="molecule type" value="Genomic_DNA"/>
</dbReference>
<evidence type="ECO:0000313" key="3">
    <source>
        <dbReference type="Proteomes" id="UP001162131"/>
    </source>
</evidence>
<dbReference type="SMART" id="SM00240">
    <property type="entry name" value="FHA"/>
    <property type="match status" value="1"/>
</dbReference>
<accession>A0AAU9KA17</accession>
<dbReference type="Proteomes" id="UP001162131">
    <property type="component" value="Unassembled WGS sequence"/>
</dbReference>
<dbReference type="PROSITE" id="PS50006">
    <property type="entry name" value="FHA_DOMAIN"/>
    <property type="match status" value="1"/>
</dbReference>
<dbReference type="InterPro" id="IPR000253">
    <property type="entry name" value="FHA_dom"/>
</dbReference>
<organism evidence="2 3">
    <name type="scientific">Blepharisma stoltei</name>
    <dbReference type="NCBI Taxonomy" id="1481888"/>
    <lineage>
        <taxon>Eukaryota</taxon>
        <taxon>Sar</taxon>
        <taxon>Alveolata</taxon>
        <taxon>Ciliophora</taxon>
        <taxon>Postciliodesmatophora</taxon>
        <taxon>Heterotrichea</taxon>
        <taxon>Heterotrichida</taxon>
        <taxon>Blepharismidae</taxon>
        <taxon>Blepharisma</taxon>
    </lineage>
</organism>
<reference evidence="2" key="1">
    <citation type="submission" date="2021-09" db="EMBL/GenBank/DDBJ databases">
        <authorList>
            <consortium name="AG Swart"/>
            <person name="Singh M."/>
            <person name="Singh A."/>
            <person name="Seah K."/>
            <person name="Emmerich C."/>
        </authorList>
    </citation>
    <scope>NUCLEOTIDE SEQUENCE</scope>
    <source>
        <strain evidence="2">ATCC30299</strain>
    </source>
</reference>
<dbReference type="SUPFAM" id="SSF49879">
    <property type="entry name" value="SMAD/FHA domain"/>
    <property type="match status" value="1"/>
</dbReference>
<dbReference type="AlphaFoldDB" id="A0AAU9KA17"/>
<dbReference type="Gene3D" id="2.60.200.20">
    <property type="match status" value="1"/>
</dbReference>
<dbReference type="InterPro" id="IPR008984">
    <property type="entry name" value="SMAD_FHA_dom_sf"/>
</dbReference>
<keyword evidence="3" id="KW-1185">Reference proteome</keyword>
<dbReference type="CDD" id="cd00060">
    <property type="entry name" value="FHA"/>
    <property type="match status" value="1"/>
</dbReference>
<sequence length="473" mass="55331">MQKSRLFSTLEPSSNQNNNQHIVSLYNKLKSIKIPNYPLQESRLHSIASQTLRFVHSFPVYIERLLLFSEHITNIGLTFENNPEDGYKILDYFTKHFIDCFCSQICQTLVCEDIGLSPLIQDQNIPISDLLRKAMMQKLARLIWKEINTVNLEQAAIKLLGYLEIYGFFKTGYLKELVTYILSDNSDHPEACIPGLEDFCFIFFGEYQSFNAYRILNSVYSLIESMKYRIEKNSDFKPNLALTVMAAPNELIFLQVGQQIIIANNKDKTKRVTAFGKYIDGENINKVNFDPIWSYFSQIHMCIVNLDDGFYCVDTSYSDKNEFYRSIVWKRLSPNHPIALQPGMIIRLGKIQSSQIFEVIYINKSEITIRWNKGELHGLETKIRLTERNFIIGRSVERDDIILNNDEISRKHAQFEWIGGKIYLKDLESRNFTYFGLKRRSQIDHQEFSAFEKINNDDIFSINDYKFHAQFQD</sequence>
<proteinExistence type="predicted"/>
<feature type="domain" description="FHA" evidence="1">
    <location>
        <begin position="390"/>
        <end position="440"/>
    </location>
</feature>
<gene>
    <name evidence="2" type="ORF">BSTOLATCC_MIC62644</name>
</gene>
<evidence type="ECO:0000259" key="1">
    <source>
        <dbReference type="PROSITE" id="PS50006"/>
    </source>
</evidence>
<evidence type="ECO:0000313" key="2">
    <source>
        <dbReference type="EMBL" id="CAG9335065.1"/>
    </source>
</evidence>